<sequence length="80" mass="8596">MCRFPGCYASLLAPTLARRTKVVYCPYQASSVSTSPRQTKSKPASAVSHRRHGSRLGLGLGVGALLLQAEPRSRAANARR</sequence>
<protein>
    <submittedName>
        <fullName evidence="2">Uncharacterized protein</fullName>
    </submittedName>
</protein>
<evidence type="ECO:0000256" key="1">
    <source>
        <dbReference type="SAM" id="MobiDB-lite"/>
    </source>
</evidence>
<name>A0A6B0U6T4_IXORI</name>
<dbReference type="EMBL" id="GIFC01002192">
    <property type="protein sequence ID" value="MXU84275.1"/>
    <property type="molecule type" value="Transcribed_RNA"/>
</dbReference>
<dbReference type="AlphaFoldDB" id="A0A6B0U6T4"/>
<proteinExistence type="predicted"/>
<organism evidence="2">
    <name type="scientific">Ixodes ricinus</name>
    <name type="common">Common tick</name>
    <name type="synonym">Acarus ricinus</name>
    <dbReference type="NCBI Taxonomy" id="34613"/>
    <lineage>
        <taxon>Eukaryota</taxon>
        <taxon>Metazoa</taxon>
        <taxon>Ecdysozoa</taxon>
        <taxon>Arthropoda</taxon>
        <taxon>Chelicerata</taxon>
        <taxon>Arachnida</taxon>
        <taxon>Acari</taxon>
        <taxon>Parasitiformes</taxon>
        <taxon>Ixodida</taxon>
        <taxon>Ixodoidea</taxon>
        <taxon>Ixodidae</taxon>
        <taxon>Ixodinae</taxon>
        <taxon>Ixodes</taxon>
    </lineage>
</organism>
<accession>A0A6B0U6T4</accession>
<evidence type="ECO:0000313" key="2">
    <source>
        <dbReference type="EMBL" id="MXU84275.1"/>
    </source>
</evidence>
<feature type="compositionally biased region" description="Polar residues" evidence="1">
    <location>
        <begin position="30"/>
        <end position="42"/>
    </location>
</feature>
<feature type="region of interest" description="Disordered" evidence="1">
    <location>
        <begin position="30"/>
        <end position="52"/>
    </location>
</feature>
<reference evidence="2" key="1">
    <citation type="submission" date="2019-12" db="EMBL/GenBank/DDBJ databases">
        <title>An insight into the sialome of adult female Ixodes ricinus ticks feeding for 6 days.</title>
        <authorList>
            <person name="Perner J."/>
            <person name="Ribeiro J.M.C."/>
        </authorList>
    </citation>
    <scope>NUCLEOTIDE SEQUENCE</scope>
    <source>
        <strain evidence="2">Semi-engorged</strain>
        <tissue evidence="2">Salivary glands</tissue>
    </source>
</reference>